<sequence>MAESLAALGVAANIVQFLELGLKATISIVETYRSINDDGWASRNADLDSMAKDVQLCFGRLQEDADVKLDPSMKSLLQRSIDTADELRSVLLGLVMDSSRRHRMQKWAKFKASVAAHFKKGKIDEIQARLAEIKSHIFERLQVLLYDHRLSLSRSMHSLEEASEGWNRATEKRLNALAQDLGKLAEESQSAAEASSEGLRVFAETWARVSEEAKNQDTVLAILASLRFAQIKERQSEVPKAHRTTFEWVFSEESPVDFSAWLLESSGLFWITGKPGSGKSTLMKFLLGHERTMLLAEGWAKTEPLIIASHFFWAVGTEIQKSQEGLLRTLLFQVLVNCPGIISMVCPARYASPFRRLDTWSIEELSEAFIRLKDIRPLPARILLFVDGLDEYKGNKGDLVRFLRSTSESPYIKVCCASRSWPVFLNGFKDVSGQIRMHELTANDMVCYVRDTLEQHSFFEALRKRHEDEAENLVRDIAERSEGVFFWVFLVVKSLLRGLDNSDDLGILQRRLSEFPSDLDKYFQRMLDTIENVYKENVSLVFSMLLLANSPLPTVLFLALEDLVETCKKERDHKERNQSKFFPSLMAWRRDLAPKTLDTFTLNVIHDAFGLKHGQEKQLACGDLEESLVKTKQDQILAQCRDLVQAWEIDGGISPYHLRLGFLHRTVVEFLQQSKGNQWHSTLPAERYLLGRSCLAFVTFLGGVPLHQTEEFVLRLLCTIHGNTARLDHLNDWLLEGLLLKFGDYPSTTAADPLRRRLEGVVIQEWLRREYPYETPGRLRDFCEQYFHWLLHESGHIEVGDWARISWSRMIDLETLERVLGVDGLVSERRRELSVAFLDFLERLCASSEEDKPRNAFDVCKVLIQHGIAGYARGNGKTMPFGPDSKQTRSGDPEMLALTQVTTLERLRGNKVFSEEELLELGEAFPSGSIARHKTTVIR</sequence>
<evidence type="ECO:0000256" key="1">
    <source>
        <dbReference type="ARBA" id="ARBA00022737"/>
    </source>
</evidence>
<feature type="domain" description="Nephrocystin 3-like N-terminal" evidence="2">
    <location>
        <begin position="245"/>
        <end position="419"/>
    </location>
</feature>
<evidence type="ECO:0000259" key="2">
    <source>
        <dbReference type="Pfam" id="PF24883"/>
    </source>
</evidence>
<dbReference type="Proteomes" id="UP000305883">
    <property type="component" value="Unassembled WGS sequence"/>
</dbReference>
<protein>
    <submittedName>
        <fullName evidence="3">Vegetative incompatibility protein HET-E-1</fullName>
    </submittedName>
</protein>
<dbReference type="PANTHER" id="PTHR10039">
    <property type="entry name" value="AMELOGENIN"/>
    <property type="match status" value="1"/>
</dbReference>
<organism evidence="3 4">
    <name type="scientific">Colletotrichum higginsianum</name>
    <dbReference type="NCBI Taxonomy" id="80884"/>
    <lineage>
        <taxon>Eukaryota</taxon>
        <taxon>Fungi</taxon>
        <taxon>Dikarya</taxon>
        <taxon>Ascomycota</taxon>
        <taxon>Pezizomycotina</taxon>
        <taxon>Sordariomycetes</taxon>
        <taxon>Hypocreomycetidae</taxon>
        <taxon>Glomerellales</taxon>
        <taxon>Glomerellaceae</taxon>
        <taxon>Colletotrichum</taxon>
        <taxon>Colletotrichum destructivum species complex</taxon>
    </lineage>
</organism>
<dbReference type="InterPro" id="IPR027417">
    <property type="entry name" value="P-loop_NTPase"/>
</dbReference>
<dbReference type="InterPro" id="IPR056884">
    <property type="entry name" value="NPHP3-like_N"/>
</dbReference>
<accession>A0A4T0W4E6</accession>
<dbReference type="OrthoDB" id="443402at2759"/>
<dbReference type="AlphaFoldDB" id="A0A4T0W4E6"/>
<dbReference type="SUPFAM" id="SSF52540">
    <property type="entry name" value="P-loop containing nucleoside triphosphate hydrolases"/>
    <property type="match status" value="1"/>
</dbReference>
<name>A0A4T0W4E6_9PEZI</name>
<evidence type="ECO:0000313" key="4">
    <source>
        <dbReference type="Proteomes" id="UP000305883"/>
    </source>
</evidence>
<dbReference type="Gene3D" id="3.40.50.300">
    <property type="entry name" value="P-loop containing nucleotide triphosphate hydrolases"/>
    <property type="match status" value="1"/>
</dbReference>
<comment type="caution">
    <text evidence="3">The sequence shown here is derived from an EMBL/GenBank/DDBJ whole genome shotgun (WGS) entry which is preliminary data.</text>
</comment>
<keyword evidence="1" id="KW-0677">Repeat</keyword>
<dbReference type="PANTHER" id="PTHR10039:SF5">
    <property type="entry name" value="NACHT DOMAIN-CONTAINING PROTEIN"/>
    <property type="match status" value="1"/>
</dbReference>
<evidence type="ECO:0000313" key="3">
    <source>
        <dbReference type="EMBL" id="TIC99635.1"/>
    </source>
</evidence>
<proteinExistence type="predicted"/>
<dbReference type="EMBL" id="MWPZ01000004">
    <property type="protein sequence ID" value="TIC99635.1"/>
    <property type="molecule type" value="Genomic_DNA"/>
</dbReference>
<dbReference type="Pfam" id="PF24883">
    <property type="entry name" value="NPHP3_N"/>
    <property type="match status" value="1"/>
</dbReference>
<gene>
    <name evidence="3" type="ORF">CH35J_005137</name>
</gene>
<reference evidence="3 4" key="1">
    <citation type="journal article" date="2019" name="Genome Biol. Evol.">
        <title>Genomic Plasticity Mediated by Transposable Elements in the Plant Pathogenic Fungus Colletotrichum higginsianum.</title>
        <authorList>
            <person name="Tsushima A."/>
            <person name="Gan P."/>
            <person name="Kumakura N."/>
            <person name="Narusaka M."/>
            <person name="Takano Y."/>
            <person name="Narusaka Y."/>
            <person name="Shirasu K."/>
        </authorList>
    </citation>
    <scope>NUCLEOTIDE SEQUENCE [LARGE SCALE GENOMIC DNA]</scope>
    <source>
        <strain evidence="3 4">MAFF305635-RFP</strain>
    </source>
</reference>